<dbReference type="EMBL" id="VSRR010002507">
    <property type="protein sequence ID" value="MPC31802.1"/>
    <property type="molecule type" value="Genomic_DNA"/>
</dbReference>
<name>A0A5B7EC98_PORTR</name>
<dbReference type="AlphaFoldDB" id="A0A5B7EC98"/>
<gene>
    <name evidence="2" type="ORF">E2C01_025099</name>
</gene>
<proteinExistence type="predicted"/>
<reference evidence="2 3" key="1">
    <citation type="submission" date="2019-05" db="EMBL/GenBank/DDBJ databases">
        <title>Another draft genome of Portunus trituberculatus and its Hox gene families provides insights of decapod evolution.</title>
        <authorList>
            <person name="Jeong J.-H."/>
            <person name="Song I."/>
            <person name="Kim S."/>
            <person name="Choi T."/>
            <person name="Kim D."/>
            <person name="Ryu S."/>
            <person name="Kim W."/>
        </authorList>
    </citation>
    <scope>NUCLEOTIDE SEQUENCE [LARGE SCALE GENOMIC DNA]</scope>
    <source>
        <tissue evidence="2">Muscle</tissue>
    </source>
</reference>
<dbReference type="Proteomes" id="UP000324222">
    <property type="component" value="Unassembled WGS sequence"/>
</dbReference>
<keyword evidence="3" id="KW-1185">Reference proteome</keyword>
<feature type="region of interest" description="Disordered" evidence="1">
    <location>
        <begin position="45"/>
        <end position="69"/>
    </location>
</feature>
<accession>A0A5B7EC98</accession>
<sequence>MKNGGGFCLCSKYAVSHNSLGTQHKAESHSIAHVLPRSALNTTGTIVKGHRDDKPSFQETFGGGSRTRTDISEWINNEEKI</sequence>
<evidence type="ECO:0000313" key="3">
    <source>
        <dbReference type="Proteomes" id="UP000324222"/>
    </source>
</evidence>
<comment type="caution">
    <text evidence="2">The sequence shown here is derived from an EMBL/GenBank/DDBJ whole genome shotgun (WGS) entry which is preliminary data.</text>
</comment>
<evidence type="ECO:0000256" key="1">
    <source>
        <dbReference type="SAM" id="MobiDB-lite"/>
    </source>
</evidence>
<organism evidence="2 3">
    <name type="scientific">Portunus trituberculatus</name>
    <name type="common">Swimming crab</name>
    <name type="synonym">Neptunus trituberculatus</name>
    <dbReference type="NCBI Taxonomy" id="210409"/>
    <lineage>
        <taxon>Eukaryota</taxon>
        <taxon>Metazoa</taxon>
        <taxon>Ecdysozoa</taxon>
        <taxon>Arthropoda</taxon>
        <taxon>Crustacea</taxon>
        <taxon>Multicrustacea</taxon>
        <taxon>Malacostraca</taxon>
        <taxon>Eumalacostraca</taxon>
        <taxon>Eucarida</taxon>
        <taxon>Decapoda</taxon>
        <taxon>Pleocyemata</taxon>
        <taxon>Brachyura</taxon>
        <taxon>Eubrachyura</taxon>
        <taxon>Portunoidea</taxon>
        <taxon>Portunidae</taxon>
        <taxon>Portuninae</taxon>
        <taxon>Portunus</taxon>
    </lineage>
</organism>
<protein>
    <submittedName>
        <fullName evidence="2">Uncharacterized protein</fullName>
    </submittedName>
</protein>
<evidence type="ECO:0000313" key="2">
    <source>
        <dbReference type="EMBL" id="MPC31802.1"/>
    </source>
</evidence>